<accession>A0ACC5R5Q4</accession>
<evidence type="ECO:0000313" key="1">
    <source>
        <dbReference type="EMBL" id="MBK1868001.1"/>
    </source>
</evidence>
<keyword evidence="2" id="KW-1185">Reference proteome</keyword>
<evidence type="ECO:0000313" key="2">
    <source>
        <dbReference type="Proteomes" id="UP000616151"/>
    </source>
</evidence>
<comment type="caution">
    <text evidence="1">The sequence shown here is derived from an EMBL/GenBank/DDBJ whole genome shotgun (WGS) entry which is preliminary data.</text>
</comment>
<organism evidence="1 2">
    <name type="scientific">Taklimakanibacter albus</name>
    <dbReference type="NCBI Taxonomy" id="2800327"/>
    <lineage>
        <taxon>Bacteria</taxon>
        <taxon>Pseudomonadati</taxon>
        <taxon>Pseudomonadota</taxon>
        <taxon>Alphaproteobacteria</taxon>
        <taxon>Hyphomicrobiales</taxon>
        <taxon>Aestuariivirgaceae</taxon>
        <taxon>Taklimakanibacter</taxon>
    </lineage>
</organism>
<proteinExistence type="predicted"/>
<name>A0ACC5R5Q4_9HYPH</name>
<protein>
    <submittedName>
        <fullName evidence="1">Autotransporter domain-containing protein</fullName>
    </submittedName>
</protein>
<reference evidence="1" key="1">
    <citation type="submission" date="2021-01" db="EMBL/GenBank/DDBJ databases">
        <authorList>
            <person name="Sun Q."/>
        </authorList>
    </citation>
    <scope>NUCLEOTIDE SEQUENCE</scope>
    <source>
        <strain evidence="1">YIM B02566</strain>
    </source>
</reference>
<dbReference type="EMBL" id="JAENHL010000007">
    <property type="protein sequence ID" value="MBK1868001.1"/>
    <property type="molecule type" value="Genomic_DNA"/>
</dbReference>
<dbReference type="Proteomes" id="UP000616151">
    <property type="component" value="Unassembled WGS sequence"/>
</dbReference>
<gene>
    <name evidence="1" type="ORF">JHL16_16710</name>
</gene>
<sequence>MRTLSKRFRRDLVATTALTIATALWSADTAHAAVYFASTADELADAITSANANPGNDVITLTGNINLNTLTPASDGLKFLPAIGNTDGSSGGLAIDLGGNTISGNDTTRVFFANKGDLTISNGTIADGLAQGGNGGYGDDGAGGGGMGAGGALYVRSGANVTVDGVSFTDNQAKGGNSGTSGPADKISGGGGGGLGGNGGAANDSGGSGGGGGAFANGNNGILGDGINPSSFVGGAGGGPNGGAGTANNNAGSGGDLSGGGASGGSTSTANGFNGGAGGYGGGGGGTSSKNAAGGAGGYGGGGGGAGNFNTPGGAGGFGGGGGGGYQGSGAGGFGGGNGGTSDNAGGGGGAGFGGAIFVQDGGSLSIAGSGTISGGSVTGGTGGHSAGNGMARGTGIFLQNAGLTFAPGDGQTQTVSDVIADDTGNGGSAGKLTKDGAGTLILSAANTYSGGTTIKDGVLQVAADNNLGAATGGIIIQDGTLRATTGFTSARSVELTGAAGIEAQAGELELTGIVSGAGSLTKTGAGTLILTGVNTYEDGTTISEGVLEIASDGNLGAVTGGLAIGDATLRTAAGFTSNRAVELTGEAEIETETGDLELTGVVSGAGSLTKSGIGTLTLTGTNTYEGGTTIAEGVLEIGADGNLGDTTGGLAIGDATLRTTAGFTSNRAVDLTGEAEIETETGEFEIAGAITGEGSLTKTGTGTLKLSGANDYAGGTTVSEGTLIGDTASLKGAILNEADLVFDQADTGTYAGALTGTGLITKQGAGTLIWSGSNAAYDGDTKVTAGTLRVNSELGGTMKVEGGRLEGSGTLGKTTIAVSGTHAVGDGLGNQTVKGDYLNHGTLEIAATPTSSDKLIVEGSVDINGATLKLDLSPVTLNSWSLFNGPFVIIQNDGSDAVAGEFATITQNLIFLDPTLSYTGGSGNDVTLELSRNQTGFADIGGSPNQAAAGNAIETLTNASAVWRALALSAGEDEARALLDALSGEVHASLAGMFTQDSRFWRNAANDRLRSAFGSVAATGQQVMGFSATGLGNAPADTQGLALWTRGFGAWSETKSDGNASEFTRNAGGFLAGADMAVADTVRLGALAGYAQSSFDDDRNSSGDADSYQIGLYGGTQAGAFGLRAGLAYAWHDIDTERHAMGDKLTADYDAGTVQVFGEAGYAFDLDSIRLEPFANAAYISTHTGGFEEHGGPAALKSDAETNDNTFTTLGLRAALGFELGSMPASFRAMAGWRHAFGDVQPETTLAFEGSEDFVITGAPIARDAAVLEAGFDLSIAADATLGFAYSGEIAKDAEDHGLNATLAVSF</sequence>